<proteinExistence type="predicted"/>
<evidence type="ECO:0000313" key="1">
    <source>
        <dbReference type="EMBL" id="MCS3866950.1"/>
    </source>
</evidence>
<comment type="caution">
    <text evidence="1">The sequence shown here is derived from an EMBL/GenBank/DDBJ whole genome shotgun (WGS) entry which is preliminary data.</text>
</comment>
<dbReference type="AlphaFoldDB" id="A0A9X2ZNE7"/>
<evidence type="ECO:0000313" key="2">
    <source>
        <dbReference type="Proteomes" id="UP001155034"/>
    </source>
</evidence>
<gene>
    <name evidence="1" type="ORF">GGP82_003533</name>
</gene>
<reference evidence="1" key="1">
    <citation type="submission" date="2022-08" db="EMBL/GenBank/DDBJ databases">
        <title>Genomic Encyclopedia of Type Strains, Phase V (KMG-V): Genome sequencing to study the core and pangenomes of soil and plant-associated prokaryotes.</title>
        <authorList>
            <person name="Whitman W."/>
        </authorList>
    </citation>
    <scope>NUCLEOTIDE SEQUENCE</scope>
    <source>
        <strain evidence="1">SP2016B</strain>
    </source>
</reference>
<dbReference type="Proteomes" id="UP001155034">
    <property type="component" value="Unassembled WGS sequence"/>
</dbReference>
<organism evidence="1 2">
    <name type="scientific">Salinibacter ruber</name>
    <dbReference type="NCBI Taxonomy" id="146919"/>
    <lineage>
        <taxon>Bacteria</taxon>
        <taxon>Pseudomonadati</taxon>
        <taxon>Rhodothermota</taxon>
        <taxon>Rhodothermia</taxon>
        <taxon>Rhodothermales</taxon>
        <taxon>Salinibacteraceae</taxon>
        <taxon>Salinibacter</taxon>
    </lineage>
</organism>
<protein>
    <submittedName>
        <fullName evidence="1">Uncharacterized protein</fullName>
    </submittedName>
</protein>
<dbReference type="EMBL" id="JANTYZ010000027">
    <property type="protein sequence ID" value="MCS3866950.1"/>
    <property type="molecule type" value="Genomic_DNA"/>
</dbReference>
<sequence length="82" mass="8834">MAIAGMSVGSIGLVSNLTERDGIFYSACSITQDYGLNLLRLNPIGCVQQVLQLGWLDRRVGWIEGCVPGFGCVPEFLDQLTG</sequence>
<accession>A0A9X2ZNE7</accession>
<name>A0A9X2ZNE7_9BACT</name>